<dbReference type="Proteomes" id="UP000224076">
    <property type="component" value="Unassembled WGS sequence"/>
</dbReference>
<reference evidence="1 2" key="1">
    <citation type="submission" date="2017-09" db="EMBL/GenBank/DDBJ databases">
        <title>Large-scale bioinformatics analysis of Bacillus genomes uncovers conserved roles of natural products in bacterial physiology.</title>
        <authorList>
            <consortium name="Agbiome Team Llc"/>
            <person name="Bleich R.M."/>
            <person name="Grubbs K.J."/>
            <person name="Santa Maria K.C."/>
            <person name="Allen S.E."/>
            <person name="Farag S."/>
            <person name="Shank E.A."/>
            <person name="Bowers A."/>
        </authorList>
    </citation>
    <scope>NUCLEOTIDE SEQUENCE [LARGE SCALE GENOMIC DNA]</scope>
    <source>
        <strain evidence="1 2">AFS061806</strain>
    </source>
</reference>
<evidence type="ECO:0000313" key="1">
    <source>
        <dbReference type="EMBL" id="PFU45806.1"/>
    </source>
</evidence>
<protein>
    <recommendedName>
        <fullName evidence="3">Group-specific protein</fullName>
    </recommendedName>
</protein>
<comment type="caution">
    <text evidence="1">The sequence shown here is derived from an EMBL/GenBank/DDBJ whole genome shotgun (WGS) entry which is preliminary data.</text>
</comment>
<gene>
    <name evidence="1" type="ORF">COK86_04615</name>
</gene>
<evidence type="ECO:0008006" key="3">
    <source>
        <dbReference type="Google" id="ProtNLM"/>
    </source>
</evidence>
<name>A0A2B3UFX5_BACCE</name>
<organism evidence="1 2">
    <name type="scientific">Bacillus cereus</name>
    <dbReference type="NCBI Taxonomy" id="1396"/>
    <lineage>
        <taxon>Bacteria</taxon>
        <taxon>Bacillati</taxon>
        <taxon>Bacillota</taxon>
        <taxon>Bacilli</taxon>
        <taxon>Bacillales</taxon>
        <taxon>Bacillaceae</taxon>
        <taxon>Bacillus</taxon>
        <taxon>Bacillus cereus group</taxon>
    </lineage>
</organism>
<evidence type="ECO:0000313" key="2">
    <source>
        <dbReference type="Proteomes" id="UP000224076"/>
    </source>
</evidence>
<dbReference type="RefSeq" id="WP_098500181.1">
    <property type="nucleotide sequence ID" value="NZ_NUXC01000025.1"/>
</dbReference>
<dbReference type="AlphaFoldDB" id="A0A2B3UFX5"/>
<proteinExistence type="predicted"/>
<accession>A0A2B3UFX5</accession>
<dbReference type="EMBL" id="NVDG01000011">
    <property type="protein sequence ID" value="PFU45806.1"/>
    <property type="molecule type" value="Genomic_DNA"/>
</dbReference>
<sequence>MFHHGIPRYVVRSTGVLTKESNTISAVVNIVNLDKYYPHHITIEVWDWSTYSTPIKLPILVGENVEASLPPYSSQEGNTVYHKQLVRIH</sequence>